<accession>A0ABN7NLQ4</accession>
<reference evidence="1" key="1">
    <citation type="submission" date="2021-03" db="EMBL/GenBank/DDBJ databases">
        <authorList>
            <person name="Tran Van P."/>
        </authorList>
    </citation>
    <scope>NUCLEOTIDE SEQUENCE</scope>
</reference>
<proteinExistence type="predicted"/>
<keyword evidence="2" id="KW-1185">Reference proteome</keyword>
<comment type="caution">
    <text evidence="1">The sequence shown here is derived from an EMBL/GenBank/DDBJ whole genome shotgun (WGS) entry which is preliminary data.</text>
</comment>
<name>A0ABN7NLQ4_TIMPD</name>
<organism evidence="1 2">
    <name type="scientific">Timema podura</name>
    <name type="common">Walking stick</name>
    <dbReference type="NCBI Taxonomy" id="61482"/>
    <lineage>
        <taxon>Eukaryota</taxon>
        <taxon>Metazoa</taxon>
        <taxon>Ecdysozoa</taxon>
        <taxon>Arthropoda</taxon>
        <taxon>Hexapoda</taxon>
        <taxon>Insecta</taxon>
        <taxon>Pterygota</taxon>
        <taxon>Neoptera</taxon>
        <taxon>Polyneoptera</taxon>
        <taxon>Phasmatodea</taxon>
        <taxon>Timematodea</taxon>
        <taxon>Timematoidea</taxon>
        <taxon>Timematidae</taxon>
        <taxon>Timema</taxon>
    </lineage>
</organism>
<gene>
    <name evidence="1" type="ORF">TPAB3V08_LOCUS1273</name>
</gene>
<dbReference type="Proteomes" id="UP001153148">
    <property type="component" value="Unassembled WGS sequence"/>
</dbReference>
<dbReference type="EMBL" id="CAJPIN010001132">
    <property type="protein sequence ID" value="CAG2054240.1"/>
    <property type="molecule type" value="Genomic_DNA"/>
</dbReference>
<evidence type="ECO:0000313" key="1">
    <source>
        <dbReference type="EMBL" id="CAG2054240.1"/>
    </source>
</evidence>
<protein>
    <submittedName>
        <fullName evidence="1">Uncharacterized protein</fullName>
    </submittedName>
</protein>
<evidence type="ECO:0000313" key="2">
    <source>
        <dbReference type="Proteomes" id="UP001153148"/>
    </source>
</evidence>
<sequence length="65" mass="7515">MDNPVRNTVQTLFHNYIINPPCWSFAEGWVILDTPTLLQLTRYKLCRRAPSTNKSVIPQYPNPSP</sequence>